<evidence type="ECO:0000313" key="7">
    <source>
        <dbReference type="EMBL" id="THU52043.1"/>
    </source>
</evidence>
<dbReference type="EC" id="2.2.1.2" evidence="3"/>
<keyword evidence="5" id="KW-0570">Pentose shunt</keyword>
<keyword evidence="6" id="KW-0704">Schiff base</keyword>
<dbReference type="FunFam" id="3.20.20.70:FF:000163">
    <property type="entry name" value="Transaldolase B"/>
    <property type="match status" value="1"/>
</dbReference>
<dbReference type="SUPFAM" id="SSF51569">
    <property type="entry name" value="Aldolase"/>
    <property type="match status" value="1"/>
</dbReference>
<comment type="pathway">
    <text evidence="1">Carbohydrate degradation; pentose phosphate pathway; D-glyceraldehyde 3-phosphate and beta-D-fructose 6-phosphate from D-ribose 5-phosphate and D-xylulose 5-phosphate (non-oxidative stage): step 2/3.</text>
</comment>
<gene>
    <name evidence="7" type="ORF">C4D60_Mb06t37430</name>
</gene>
<dbReference type="STRING" id="52838.A0A4S8ITI5"/>
<dbReference type="UniPathway" id="UPA00115">
    <property type="reaction ID" value="UER00414"/>
</dbReference>
<evidence type="ECO:0000256" key="1">
    <source>
        <dbReference type="ARBA" id="ARBA00004857"/>
    </source>
</evidence>
<dbReference type="Pfam" id="PF00923">
    <property type="entry name" value="TAL_FSA"/>
    <property type="match status" value="1"/>
</dbReference>
<sequence length="380" mass="41755">MSISIASSQFSAALLTKRGSWTGSARPPPSLLIRLRRSLPRVRVFAGNASPADTDLSNELDAVLSFSEIVPDTVVFDDFERHDGIHDLFHFAPLCRFPPTAATVSSSLLLGLCSLPDTKFKSAIETALADSECYGRENSSDRLSCFSNKALVNVGADLARFVPGRVSTEVDARLAYDTRGIIRKVHELLKLYNELEVSSQRLLFKIPSTWQGIEASRLLESEGIQTHLTFVYSFSQAAAAAQAGASVIQIFVGRIRDWARNHSGDPEIEAACKNGEDPGLALVKKTYNYIHKYGHKSKLMAAAVRNKQDIFSLLGIDYIIAPLKILQSLKESLVKWDQRSFASAMGPAAEELVAAGLEGYVNQTRRVEELFGKIWPPPNV</sequence>
<evidence type="ECO:0000256" key="2">
    <source>
        <dbReference type="ARBA" id="ARBA00008012"/>
    </source>
</evidence>
<proteinExistence type="inferred from homology"/>
<organism evidence="7 8">
    <name type="scientific">Musa balbisiana</name>
    <name type="common">Banana</name>
    <dbReference type="NCBI Taxonomy" id="52838"/>
    <lineage>
        <taxon>Eukaryota</taxon>
        <taxon>Viridiplantae</taxon>
        <taxon>Streptophyta</taxon>
        <taxon>Embryophyta</taxon>
        <taxon>Tracheophyta</taxon>
        <taxon>Spermatophyta</taxon>
        <taxon>Magnoliopsida</taxon>
        <taxon>Liliopsida</taxon>
        <taxon>Zingiberales</taxon>
        <taxon>Musaceae</taxon>
        <taxon>Musa</taxon>
    </lineage>
</organism>
<dbReference type="Gene3D" id="3.20.20.70">
    <property type="entry name" value="Aldolase class I"/>
    <property type="match status" value="1"/>
</dbReference>
<dbReference type="PANTHER" id="PTHR10683">
    <property type="entry name" value="TRANSALDOLASE"/>
    <property type="match status" value="1"/>
</dbReference>
<evidence type="ECO:0000256" key="4">
    <source>
        <dbReference type="ARBA" id="ARBA00022490"/>
    </source>
</evidence>
<dbReference type="GO" id="GO:0005975">
    <property type="term" value="P:carbohydrate metabolic process"/>
    <property type="evidence" value="ECO:0007669"/>
    <property type="project" value="InterPro"/>
</dbReference>
<dbReference type="CDD" id="cd00957">
    <property type="entry name" value="Transaldolase_TalAB"/>
    <property type="match status" value="1"/>
</dbReference>
<reference evidence="7 8" key="1">
    <citation type="journal article" date="2019" name="Nat. Plants">
        <title>Genome sequencing of Musa balbisiana reveals subgenome evolution and function divergence in polyploid bananas.</title>
        <authorList>
            <person name="Yao X."/>
        </authorList>
    </citation>
    <scope>NUCLEOTIDE SEQUENCE [LARGE SCALE GENOMIC DNA]</scope>
    <source>
        <strain evidence="8">cv. DH-PKW</strain>
        <tissue evidence="7">Leaves</tissue>
    </source>
</reference>
<dbReference type="InterPro" id="IPR001585">
    <property type="entry name" value="TAL/FSA"/>
</dbReference>
<dbReference type="GO" id="GO:0006098">
    <property type="term" value="P:pentose-phosphate shunt"/>
    <property type="evidence" value="ECO:0007669"/>
    <property type="project" value="UniProtKB-UniPathway"/>
</dbReference>
<accession>A0A4S8ITI5</accession>
<evidence type="ECO:0000313" key="8">
    <source>
        <dbReference type="Proteomes" id="UP000317650"/>
    </source>
</evidence>
<keyword evidence="4" id="KW-0963">Cytoplasm</keyword>
<dbReference type="InterPro" id="IPR004730">
    <property type="entry name" value="Transaldolase_1"/>
</dbReference>
<keyword evidence="8" id="KW-1185">Reference proteome</keyword>
<dbReference type="Proteomes" id="UP000317650">
    <property type="component" value="Chromosome 6"/>
</dbReference>
<protein>
    <recommendedName>
        <fullName evidence="3">transaldolase</fullName>
        <ecNumber evidence="3">2.2.1.2</ecNumber>
    </recommendedName>
</protein>
<dbReference type="PANTHER" id="PTHR10683:SF18">
    <property type="entry name" value="TRANSALDOLASE"/>
    <property type="match status" value="1"/>
</dbReference>
<name>A0A4S8ITI5_MUSBA</name>
<evidence type="ECO:0000256" key="5">
    <source>
        <dbReference type="ARBA" id="ARBA00023126"/>
    </source>
</evidence>
<dbReference type="GO" id="GO:0004801">
    <property type="term" value="F:transaldolase activity"/>
    <property type="evidence" value="ECO:0007669"/>
    <property type="project" value="UniProtKB-EC"/>
</dbReference>
<dbReference type="AlphaFoldDB" id="A0A4S8ITI5"/>
<dbReference type="InterPro" id="IPR013785">
    <property type="entry name" value="Aldolase_TIM"/>
</dbReference>
<comment type="similarity">
    <text evidence="2">Belongs to the transaldolase family. Type 1 subfamily.</text>
</comment>
<evidence type="ECO:0000256" key="6">
    <source>
        <dbReference type="ARBA" id="ARBA00023270"/>
    </source>
</evidence>
<dbReference type="GO" id="GO:0005737">
    <property type="term" value="C:cytoplasm"/>
    <property type="evidence" value="ECO:0007669"/>
    <property type="project" value="InterPro"/>
</dbReference>
<evidence type="ECO:0000256" key="3">
    <source>
        <dbReference type="ARBA" id="ARBA00013151"/>
    </source>
</evidence>
<comment type="caution">
    <text evidence="7">The sequence shown here is derived from an EMBL/GenBank/DDBJ whole genome shotgun (WGS) entry which is preliminary data.</text>
</comment>
<dbReference type="EMBL" id="PYDT01000009">
    <property type="protein sequence ID" value="THU52043.1"/>
    <property type="molecule type" value="Genomic_DNA"/>
</dbReference>